<name>A0ABS7UWD4_9BACI</name>
<proteinExistence type="predicted"/>
<keyword evidence="1" id="KW-1133">Transmembrane helix</keyword>
<dbReference type="RefSeq" id="WP_224141062.1">
    <property type="nucleotide sequence ID" value="NZ_JAIQUM010000061.1"/>
</dbReference>
<evidence type="ECO:0000313" key="2">
    <source>
        <dbReference type="EMBL" id="MBZ5752611.1"/>
    </source>
</evidence>
<accession>A0ABS7UWD4</accession>
<comment type="caution">
    <text evidence="2">The sequence shown here is derived from an EMBL/GenBank/DDBJ whole genome shotgun (WGS) entry which is preliminary data.</text>
</comment>
<dbReference type="SUPFAM" id="SSF69318">
    <property type="entry name" value="Integrin alpha N-terminal domain"/>
    <property type="match status" value="1"/>
</dbReference>
<gene>
    <name evidence="2" type="ORF">K9V48_20805</name>
</gene>
<protein>
    <recommendedName>
        <fullName evidence="4">VCBS repeat-containing protein</fullName>
    </recommendedName>
</protein>
<keyword evidence="1" id="KW-0812">Transmembrane</keyword>
<evidence type="ECO:0008006" key="4">
    <source>
        <dbReference type="Google" id="ProtNLM"/>
    </source>
</evidence>
<keyword evidence="3" id="KW-1185">Reference proteome</keyword>
<sequence>MFNLKRKKSFVYFLLLFIAIFILTATYIPFPKDSAEAATKLGGSPADLQGDFIGDGRDELLKYSNGKWEFGYPIGASTLWYSVRSTNNFGNLEDGRPFWVGDFNGDGKDPFFTLLLLYIDNNRTKTFGTYKDF</sequence>
<dbReference type="Proteomes" id="UP001165287">
    <property type="component" value="Unassembled WGS sequence"/>
</dbReference>
<evidence type="ECO:0000256" key="1">
    <source>
        <dbReference type="SAM" id="Phobius"/>
    </source>
</evidence>
<organism evidence="2 3">
    <name type="scientific">Metabacillus rhizolycopersici</name>
    <dbReference type="NCBI Taxonomy" id="2875709"/>
    <lineage>
        <taxon>Bacteria</taxon>
        <taxon>Bacillati</taxon>
        <taxon>Bacillota</taxon>
        <taxon>Bacilli</taxon>
        <taxon>Bacillales</taxon>
        <taxon>Bacillaceae</taxon>
        <taxon>Metabacillus</taxon>
    </lineage>
</organism>
<dbReference type="EMBL" id="JAIQUM010000061">
    <property type="protein sequence ID" value="MBZ5752611.1"/>
    <property type="molecule type" value="Genomic_DNA"/>
</dbReference>
<feature type="transmembrane region" description="Helical" evidence="1">
    <location>
        <begin position="12"/>
        <end position="30"/>
    </location>
</feature>
<reference evidence="2" key="1">
    <citation type="submission" date="2024-05" db="EMBL/GenBank/DDBJ databases">
        <title>Metabacillus sp. nov., isolated from the rhizosphere soil of tomato plants.</title>
        <authorList>
            <person name="Ma R."/>
        </authorList>
    </citation>
    <scope>NUCLEOTIDE SEQUENCE</scope>
    <source>
        <strain evidence="2">DBTR6</strain>
    </source>
</reference>
<keyword evidence="1" id="KW-0472">Membrane</keyword>
<dbReference type="InterPro" id="IPR028994">
    <property type="entry name" value="Integrin_alpha_N"/>
</dbReference>
<evidence type="ECO:0000313" key="3">
    <source>
        <dbReference type="Proteomes" id="UP001165287"/>
    </source>
</evidence>